<dbReference type="AlphaFoldDB" id="A0A941HT06"/>
<keyword evidence="2" id="KW-1185">Reference proteome</keyword>
<comment type="caution">
    <text evidence="1">The sequence shown here is derived from an EMBL/GenBank/DDBJ whole genome shotgun (WGS) entry which is preliminary data.</text>
</comment>
<reference evidence="1 2" key="1">
    <citation type="submission" date="2021-04" db="EMBL/GenBank/DDBJ databases">
        <title>Allobacillus sp. nov. SKP8-2 isolated from shrimp paste.</title>
        <authorList>
            <person name="Tanasupawat S."/>
            <person name="Yiamsombat S."/>
            <person name="Kanchanasin P."/>
            <person name="Kuncharoen N."/>
        </authorList>
    </citation>
    <scope>NUCLEOTIDE SEQUENCE [LARGE SCALE GENOMIC DNA]</scope>
    <source>
        <strain evidence="1 2">SKP8-2</strain>
    </source>
</reference>
<evidence type="ECO:0000313" key="1">
    <source>
        <dbReference type="EMBL" id="MBR7553943.1"/>
    </source>
</evidence>
<dbReference type="RefSeq" id="WP_212369786.1">
    <property type="nucleotide sequence ID" value="NZ_JAGSIE010000020.1"/>
</dbReference>
<gene>
    <name evidence="1" type="ORF">KC820_07230</name>
</gene>
<protein>
    <submittedName>
        <fullName evidence="1">Uncharacterized protein</fullName>
    </submittedName>
</protein>
<dbReference type="Proteomes" id="UP000675431">
    <property type="component" value="Unassembled WGS sequence"/>
</dbReference>
<sequence length="76" mass="8281">MESSKVGTVATMGFNWAYDANFLGLQDGLDWAGQQLDQAGDFVADTWTSAQEKVDEGLEFIGESLKSDLDSLNPFT</sequence>
<proteinExistence type="predicted"/>
<dbReference type="EMBL" id="JAGSIE010000020">
    <property type="protein sequence ID" value="MBR7553943.1"/>
    <property type="molecule type" value="Genomic_DNA"/>
</dbReference>
<organism evidence="1 2">
    <name type="scientific">Allobacillus saliphilus</name>
    <dbReference type="NCBI Taxonomy" id="2912308"/>
    <lineage>
        <taxon>Bacteria</taxon>
        <taxon>Bacillati</taxon>
        <taxon>Bacillota</taxon>
        <taxon>Bacilli</taxon>
        <taxon>Bacillales</taxon>
        <taxon>Bacillaceae</taxon>
        <taxon>Allobacillus</taxon>
    </lineage>
</organism>
<evidence type="ECO:0000313" key="2">
    <source>
        <dbReference type="Proteomes" id="UP000675431"/>
    </source>
</evidence>
<accession>A0A941HT06</accession>
<name>A0A941HT06_9BACI</name>